<evidence type="ECO:0000259" key="5">
    <source>
        <dbReference type="Pfam" id="PF00155"/>
    </source>
</evidence>
<dbReference type="InterPro" id="IPR015422">
    <property type="entry name" value="PyrdxlP-dep_Trfase_small"/>
</dbReference>
<reference evidence="6 7" key="1">
    <citation type="submission" date="2017-09" db="EMBL/GenBank/DDBJ databases">
        <title>Bacterial strain isolated from the female urinary microbiota.</title>
        <authorList>
            <person name="Thomas-White K."/>
            <person name="Kumar N."/>
            <person name="Forster S."/>
            <person name="Putonti C."/>
            <person name="Lawley T."/>
            <person name="Wolfe A.J."/>
        </authorList>
    </citation>
    <scope>NUCLEOTIDE SEQUENCE [LARGE SCALE GENOMIC DNA]</scope>
    <source>
        <strain evidence="6 7">UMB0186</strain>
    </source>
</reference>
<dbReference type="Gene3D" id="3.40.640.10">
    <property type="entry name" value="Type I PLP-dependent aspartate aminotransferase-like (Major domain)"/>
    <property type="match status" value="1"/>
</dbReference>
<dbReference type="Pfam" id="PF00155">
    <property type="entry name" value="Aminotran_1_2"/>
    <property type="match status" value="1"/>
</dbReference>
<dbReference type="CDD" id="cd00609">
    <property type="entry name" value="AAT_like"/>
    <property type="match status" value="1"/>
</dbReference>
<keyword evidence="2 4" id="KW-0032">Aminotransferase</keyword>
<evidence type="ECO:0000256" key="4">
    <source>
        <dbReference type="RuleBase" id="RU000481"/>
    </source>
</evidence>
<evidence type="ECO:0000256" key="2">
    <source>
        <dbReference type="ARBA" id="ARBA00022576"/>
    </source>
</evidence>
<dbReference type="SUPFAM" id="SSF53383">
    <property type="entry name" value="PLP-dependent transferases"/>
    <property type="match status" value="1"/>
</dbReference>
<comment type="caution">
    <text evidence="6">The sequence shown here is derived from an EMBL/GenBank/DDBJ whole genome shotgun (WGS) entry which is preliminary data.</text>
</comment>
<dbReference type="Gene3D" id="3.90.1150.10">
    <property type="entry name" value="Aspartate Aminotransferase, domain 1"/>
    <property type="match status" value="1"/>
</dbReference>
<protein>
    <recommendedName>
        <fullName evidence="4">Aminotransferase</fullName>
        <ecNumber evidence="4">2.6.1.-</ecNumber>
    </recommendedName>
</protein>
<proteinExistence type="inferred from homology"/>
<dbReference type="InterPro" id="IPR050881">
    <property type="entry name" value="LL-DAP_aminotransferase"/>
</dbReference>
<dbReference type="GO" id="GO:0008483">
    <property type="term" value="F:transaminase activity"/>
    <property type="evidence" value="ECO:0007669"/>
    <property type="project" value="UniProtKB-KW"/>
</dbReference>
<dbReference type="GO" id="GO:0030170">
    <property type="term" value="F:pyridoxal phosphate binding"/>
    <property type="evidence" value="ECO:0007669"/>
    <property type="project" value="InterPro"/>
</dbReference>
<dbReference type="STRING" id="84135.GCA_001052115_00936"/>
<dbReference type="Proteomes" id="UP000235670">
    <property type="component" value="Unassembled WGS sequence"/>
</dbReference>
<comment type="similarity">
    <text evidence="4">Belongs to the class-I pyridoxal-phosphate-dependent aminotransferase family.</text>
</comment>
<dbReference type="OrthoDB" id="9802328at2"/>
<dbReference type="PROSITE" id="PS00105">
    <property type="entry name" value="AA_TRANSFER_CLASS_1"/>
    <property type="match status" value="1"/>
</dbReference>
<dbReference type="InterPro" id="IPR015421">
    <property type="entry name" value="PyrdxlP-dep_Trfase_major"/>
</dbReference>
<feature type="domain" description="Aminotransferase class I/classII large" evidence="5">
    <location>
        <begin position="35"/>
        <end position="383"/>
    </location>
</feature>
<dbReference type="AlphaFoldDB" id="A0A2N6SDH9"/>
<evidence type="ECO:0000313" key="7">
    <source>
        <dbReference type="Proteomes" id="UP000235670"/>
    </source>
</evidence>
<dbReference type="InterPro" id="IPR015424">
    <property type="entry name" value="PyrdxlP-dep_Trfase"/>
</dbReference>
<organism evidence="6 7">
    <name type="scientific">Gemella sanguinis</name>
    <dbReference type="NCBI Taxonomy" id="84135"/>
    <lineage>
        <taxon>Bacteria</taxon>
        <taxon>Bacillati</taxon>
        <taxon>Bacillota</taxon>
        <taxon>Bacilli</taxon>
        <taxon>Bacillales</taxon>
        <taxon>Gemellaceae</taxon>
        <taxon>Gemella</taxon>
    </lineage>
</organism>
<evidence type="ECO:0000256" key="3">
    <source>
        <dbReference type="ARBA" id="ARBA00022679"/>
    </source>
</evidence>
<keyword evidence="3 4" id="KW-0808">Transferase</keyword>
<dbReference type="RefSeq" id="WP_102190121.1">
    <property type="nucleotide sequence ID" value="NZ_CAUTAO010000001.1"/>
</dbReference>
<dbReference type="PANTHER" id="PTHR42832:SF3">
    <property type="entry name" value="L-GLUTAMINE--4-(METHYLSULFANYL)-2-OXOBUTANOATE AMINOTRANSFERASE"/>
    <property type="match status" value="1"/>
</dbReference>
<sequence>MKIELSNTLKNVPENVFYPIFKLISEESSSNIPLLNAGIGVPDSDTPELLLETLEKAIRKPENMRYGAFDGKETLLNEISIWLKETYGIDADPKDEIALVFGTKSGLSSVPSVLLNKDDTVLLPVPSYPDYIQGIALAQANYEEIQLKEENNYLVDYSSIPNNLVEKGKLIFLNYPSNPIGAVATKEFYEETVSWAKENSVIVVQDHAYSDFYYNEGSSPCFISTPCAKDVGIEFFSFSKNFSISGLRIGFAVGNKEIIEGLRVYNSIFHANIYGAIQDTVVTALKNHKQLTSNIKDTFKNRIEKITNKLDELGYSYFKPEGSIFIWLKVKEGFDSQSFFELLLKQYRIVTMPGHVFGSGGENYIRVSLSLSDTQIDTLLAKLEQLNKDLEK</sequence>
<name>A0A2N6SDH9_9BACL</name>
<evidence type="ECO:0000256" key="1">
    <source>
        <dbReference type="ARBA" id="ARBA00001933"/>
    </source>
</evidence>
<dbReference type="PANTHER" id="PTHR42832">
    <property type="entry name" value="AMINO ACID AMINOTRANSFERASE"/>
    <property type="match status" value="1"/>
</dbReference>
<gene>
    <name evidence="6" type="ORF">CJ218_07200</name>
</gene>
<evidence type="ECO:0000313" key="6">
    <source>
        <dbReference type="EMBL" id="PMC51980.1"/>
    </source>
</evidence>
<comment type="cofactor">
    <cofactor evidence="1 4">
        <name>pyridoxal 5'-phosphate</name>
        <dbReference type="ChEBI" id="CHEBI:597326"/>
    </cofactor>
</comment>
<dbReference type="EMBL" id="PNGT01000008">
    <property type="protein sequence ID" value="PMC51980.1"/>
    <property type="molecule type" value="Genomic_DNA"/>
</dbReference>
<dbReference type="InterPro" id="IPR004839">
    <property type="entry name" value="Aminotransferase_I/II_large"/>
</dbReference>
<dbReference type="EC" id="2.6.1.-" evidence="4"/>
<dbReference type="InterPro" id="IPR004838">
    <property type="entry name" value="NHTrfase_class1_PyrdxlP-BS"/>
</dbReference>
<accession>A0A2N6SDH9</accession>